<evidence type="ECO:0000256" key="2">
    <source>
        <dbReference type="SAM" id="Phobius"/>
    </source>
</evidence>
<dbReference type="OrthoDB" id="3221808at2759"/>
<dbReference type="GeneID" id="9597270"/>
<dbReference type="AlphaFoldDB" id="D8QH22"/>
<dbReference type="RefSeq" id="XP_003027768.1">
    <property type="nucleotide sequence ID" value="XM_003027722.1"/>
</dbReference>
<dbReference type="InterPro" id="IPR045338">
    <property type="entry name" value="DUF6535"/>
</dbReference>
<gene>
    <name evidence="4" type="ORF">SCHCODRAFT_237742</name>
</gene>
<dbReference type="InParanoid" id="D8QH22"/>
<dbReference type="Pfam" id="PF20153">
    <property type="entry name" value="DUF6535"/>
    <property type="match status" value="1"/>
</dbReference>
<dbReference type="EMBL" id="GL377312">
    <property type="protein sequence ID" value="EFI92865.1"/>
    <property type="molecule type" value="Genomic_DNA"/>
</dbReference>
<feature type="compositionally biased region" description="Polar residues" evidence="1">
    <location>
        <begin position="1"/>
        <end position="15"/>
    </location>
</feature>
<dbReference type="VEuPathDB" id="FungiDB:SCHCODRAFT_02590471"/>
<feature type="transmembrane region" description="Helical" evidence="2">
    <location>
        <begin position="215"/>
        <end position="243"/>
    </location>
</feature>
<keyword evidence="5" id="KW-1185">Reference proteome</keyword>
<keyword evidence="2" id="KW-0812">Transmembrane</keyword>
<proteinExistence type="predicted"/>
<feature type="transmembrane region" description="Helical" evidence="2">
    <location>
        <begin position="164"/>
        <end position="183"/>
    </location>
</feature>
<dbReference type="KEGG" id="scm:SCHCO_02590471"/>
<evidence type="ECO:0000256" key="1">
    <source>
        <dbReference type="SAM" id="MobiDB-lite"/>
    </source>
</evidence>
<protein>
    <recommendedName>
        <fullName evidence="3">DUF6535 domain-containing protein</fullName>
    </recommendedName>
</protein>
<dbReference type="HOGENOM" id="CLU_423443_0_0_1"/>
<name>D8QH22_SCHCM</name>
<evidence type="ECO:0000259" key="3">
    <source>
        <dbReference type="Pfam" id="PF20153"/>
    </source>
</evidence>
<accession>D8QH22</accession>
<feature type="region of interest" description="Disordered" evidence="1">
    <location>
        <begin position="1"/>
        <end position="42"/>
    </location>
</feature>
<evidence type="ECO:0000313" key="5">
    <source>
        <dbReference type="Proteomes" id="UP000007431"/>
    </source>
</evidence>
<keyword evidence="2" id="KW-0472">Membrane</keyword>
<feature type="transmembrane region" description="Helical" evidence="2">
    <location>
        <begin position="249"/>
        <end position="266"/>
    </location>
</feature>
<organism evidence="5">
    <name type="scientific">Schizophyllum commune (strain H4-8 / FGSC 9210)</name>
    <name type="common">Split gill fungus</name>
    <dbReference type="NCBI Taxonomy" id="578458"/>
    <lineage>
        <taxon>Eukaryota</taxon>
        <taxon>Fungi</taxon>
        <taxon>Dikarya</taxon>
        <taxon>Basidiomycota</taxon>
        <taxon>Agaricomycotina</taxon>
        <taxon>Agaricomycetes</taxon>
        <taxon>Agaricomycetidae</taxon>
        <taxon>Agaricales</taxon>
        <taxon>Schizophyllaceae</taxon>
        <taxon>Schizophyllum</taxon>
    </lineage>
</organism>
<dbReference type="Proteomes" id="UP000007431">
    <property type="component" value="Unassembled WGS sequence"/>
</dbReference>
<reference evidence="4 5" key="1">
    <citation type="journal article" date="2010" name="Nat. Biotechnol.">
        <title>Genome sequence of the model mushroom Schizophyllum commune.</title>
        <authorList>
            <person name="Ohm R.A."/>
            <person name="de Jong J.F."/>
            <person name="Lugones L.G."/>
            <person name="Aerts A."/>
            <person name="Kothe E."/>
            <person name="Stajich J.E."/>
            <person name="de Vries R.P."/>
            <person name="Record E."/>
            <person name="Levasseur A."/>
            <person name="Baker S.E."/>
            <person name="Bartholomew K.A."/>
            <person name="Coutinho P.M."/>
            <person name="Erdmann S."/>
            <person name="Fowler T.J."/>
            <person name="Gathman A.C."/>
            <person name="Lombard V."/>
            <person name="Henrissat B."/>
            <person name="Knabe N."/>
            <person name="Kuees U."/>
            <person name="Lilly W.W."/>
            <person name="Lindquist E."/>
            <person name="Lucas S."/>
            <person name="Magnuson J.K."/>
            <person name="Piumi F."/>
            <person name="Raudaskoski M."/>
            <person name="Salamov A."/>
            <person name="Schmutz J."/>
            <person name="Schwarze F.W.M.R."/>
            <person name="vanKuyk P.A."/>
            <person name="Horton J.S."/>
            <person name="Grigoriev I.V."/>
            <person name="Woesten H.A.B."/>
        </authorList>
    </citation>
    <scope>NUCLEOTIDE SEQUENCE [LARGE SCALE GENOMIC DNA]</scope>
    <source>
        <strain evidence="5">H4-8 / FGSC 9210</strain>
    </source>
</reference>
<evidence type="ECO:0000313" key="4">
    <source>
        <dbReference type="EMBL" id="EFI92865.1"/>
    </source>
</evidence>
<dbReference type="eggNOG" id="ENOG502SNQJ">
    <property type="taxonomic scope" value="Eukaryota"/>
</dbReference>
<sequence length="647" mass="71669">MASATTNKSTEQLADQSVPPAVQSSAGGIDVPQPEPPRPKRKAVFGLGQNIRNPRTVNPFDYEQKYEEDDYGSELGSNARFWRVLLDEGQAYDAELIEGWRDTLDVLLVFALQPDYAAISVSLLAEIVSLQRALADGTPSGRVPRSSLALNSVTATALDYWCNAFWFISLTLSLSAALMSVLIKQWLQAYSSNVSGTPRKQALVRQFRLIGIERWNVPLIVGLLPMLLHLSLLLFFVGLSLYLFTFDTVIASIVAGLAISYGYAAFQESVTATSNFLRQYAHRDAPDVLPSASRRAGASALSEGPSTSRGVFSVNVGTLVRCLSRIRSPASLSRSREADAVAFIEDSLTVECLNWVFSTSSNPTVASITVQAVSGLSDHVAPLNNVTMFETLKHDILSCFRRASEEESSALTLMFGQERKHYHPAKSCTLLAVFLWNSAGRAHDYALPVFERPLTMEASSLYTLCAFDSGYKDLVKAAVRRLLEDLRLHMLRRALETYASETLTSSKFHSKRQIVSATGFDEVDDANIGFLARYLDEVPREHAWALLKTVNRIIAWPGLSLQTLHLFFYIYYLQGGQSTADIPSSSRLVHKINLDPNSPEATAARQHIDYLFHASEDQTIHLAWYWSIYVLVAATDPHRTSPLRPAM</sequence>
<feature type="domain" description="DUF6535" evidence="3">
    <location>
        <begin position="82"/>
        <end position="245"/>
    </location>
</feature>
<keyword evidence="2" id="KW-1133">Transmembrane helix</keyword>